<evidence type="ECO:0000313" key="3">
    <source>
        <dbReference type="Proteomes" id="UP000280696"/>
    </source>
</evidence>
<dbReference type="EMBL" id="RAYQ01000006">
    <property type="protein sequence ID" value="RKI92030.1"/>
    <property type="molecule type" value="Genomic_DNA"/>
</dbReference>
<organism evidence="2 3">
    <name type="scientific">Parablautia intestinalis</name>
    <dbReference type="NCBI Taxonomy" id="2320100"/>
    <lineage>
        <taxon>Bacteria</taxon>
        <taxon>Bacillati</taxon>
        <taxon>Bacillota</taxon>
        <taxon>Clostridia</taxon>
        <taxon>Lachnospirales</taxon>
        <taxon>Lachnospiraceae</taxon>
        <taxon>Parablautia</taxon>
    </lineage>
</organism>
<evidence type="ECO:0000313" key="2">
    <source>
        <dbReference type="EMBL" id="RKI92030.1"/>
    </source>
</evidence>
<comment type="caution">
    <text evidence="2">The sequence shown here is derived from an EMBL/GenBank/DDBJ whole genome shotgun (WGS) entry which is preliminary data.</text>
</comment>
<dbReference type="AlphaFoldDB" id="A0A3A9AKB9"/>
<keyword evidence="1" id="KW-0812">Transmembrane</keyword>
<name>A0A3A9AKB9_9FIRM</name>
<sequence length="358" mass="42359">MSQRFIKHFFIGSGVLFVLCILAVVVFDPFFQYHKPLKGLKAVLTDKEYQCVGSLKTFDYDSVIAGSSVAENYYNDWFNQGFDCSAIKAIRSYGATADLCFLLDIAFEHQDLKYVFYNLDPSALVADPKTTYALTGCPMYLYDDNYFNDVAYWFNKGVLMEKIPYLIANSTIGDYDENNSYNWAQWKEFNSDMVLGLYIRKPSISEMKPANYYEDVLKENLTLLENRIKDHPDTVFYIFMPPYSMMWWDNIYREGDTEAYLYNMEKAMEKLLAYRNVKFYYFQNDREVITNLENYMDILHFSPEINHYICNCLIDGRHQIDQSNYRENIDDMRTLSYEIVEKLVKPYEDRIKVDIYDD</sequence>
<keyword evidence="1" id="KW-0472">Membrane</keyword>
<dbReference type="OrthoDB" id="996097at2"/>
<dbReference type="GO" id="GO:0016787">
    <property type="term" value="F:hydrolase activity"/>
    <property type="evidence" value="ECO:0007669"/>
    <property type="project" value="UniProtKB-KW"/>
</dbReference>
<feature type="transmembrane region" description="Helical" evidence="1">
    <location>
        <begin position="9"/>
        <end position="31"/>
    </location>
</feature>
<proteinExistence type="predicted"/>
<dbReference type="RefSeq" id="WP_120468612.1">
    <property type="nucleotide sequence ID" value="NZ_CATAJS010000081.1"/>
</dbReference>
<evidence type="ECO:0000256" key="1">
    <source>
        <dbReference type="SAM" id="Phobius"/>
    </source>
</evidence>
<reference evidence="2 3" key="1">
    <citation type="submission" date="2018-09" db="EMBL/GenBank/DDBJ databases">
        <title>Murine metabolic-syndrome-specific gut microbial biobank.</title>
        <authorList>
            <person name="Liu C."/>
        </authorList>
    </citation>
    <scope>NUCLEOTIDE SEQUENCE [LARGE SCALE GENOMIC DNA]</scope>
    <source>
        <strain evidence="2 3">0.1xD8-82</strain>
    </source>
</reference>
<dbReference type="Proteomes" id="UP000280696">
    <property type="component" value="Unassembled WGS sequence"/>
</dbReference>
<protein>
    <submittedName>
        <fullName evidence="2">SGNH/GDSL hydrolase family protein</fullName>
    </submittedName>
</protein>
<keyword evidence="2" id="KW-0378">Hydrolase</keyword>
<gene>
    <name evidence="2" type="ORF">D7V94_08120</name>
</gene>
<accession>A0A3A9AKB9</accession>
<keyword evidence="1" id="KW-1133">Transmembrane helix</keyword>
<keyword evidence="3" id="KW-1185">Reference proteome</keyword>